<name>A0A316F6W4_9ACTN</name>
<keyword evidence="3" id="KW-1185">Reference proteome</keyword>
<feature type="region of interest" description="Disordered" evidence="1">
    <location>
        <begin position="1"/>
        <end position="22"/>
    </location>
</feature>
<evidence type="ECO:0000313" key="3">
    <source>
        <dbReference type="Proteomes" id="UP000245697"/>
    </source>
</evidence>
<organism evidence="2 3">
    <name type="scientific">Actinoplanes xinjiangensis</name>
    <dbReference type="NCBI Taxonomy" id="512350"/>
    <lineage>
        <taxon>Bacteria</taxon>
        <taxon>Bacillati</taxon>
        <taxon>Actinomycetota</taxon>
        <taxon>Actinomycetes</taxon>
        <taxon>Micromonosporales</taxon>
        <taxon>Micromonosporaceae</taxon>
        <taxon>Actinoplanes</taxon>
    </lineage>
</organism>
<sequence>MAVQAAADSRDDATGLPGPPRSAATTMMAAMTNGETMEDLIGYARAQGAGGYPVDEVRACVCKDCGGQVFGLRGDLPQQAVRRDCRGCEGTHFIAGSGEHFQDDSVALMGCDCGSDDFNLAVGFALTRRRDAVRALAVTSRCVACGRLGYWDDRLVHDGGTELLDLA</sequence>
<evidence type="ECO:0000313" key="2">
    <source>
        <dbReference type="EMBL" id="PWK40170.1"/>
    </source>
</evidence>
<proteinExistence type="predicted"/>
<reference evidence="2 3" key="1">
    <citation type="submission" date="2018-05" db="EMBL/GenBank/DDBJ databases">
        <title>Genomic Encyclopedia of Archaeal and Bacterial Type Strains, Phase II (KMG-II): from individual species to whole genera.</title>
        <authorList>
            <person name="Goeker M."/>
        </authorList>
    </citation>
    <scope>NUCLEOTIDE SEQUENCE [LARGE SCALE GENOMIC DNA]</scope>
    <source>
        <strain evidence="2 3">DSM 45184</strain>
    </source>
</reference>
<protein>
    <submittedName>
        <fullName evidence="2">Uncharacterized protein</fullName>
    </submittedName>
</protein>
<accession>A0A316F6W4</accession>
<evidence type="ECO:0000256" key="1">
    <source>
        <dbReference type="SAM" id="MobiDB-lite"/>
    </source>
</evidence>
<dbReference type="AlphaFoldDB" id="A0A316F6W4"/>
<dbReference type="Proteomes" id="UP000245697">
    <property type="component" value="Unassembled WGS sequence"/>
</dbReference>
<dbReference type="EMBL" id="QGGR01000020">
    <property type="protein sequence ID" value="PWK40170.1"/>
    <property type="molecule type" value="Genomic_DNA"/>
</dbReference>
<gene>
    <name evidence="2" type="ORF">BC793_120109</name>
</gene>
<comment type="caution">
    <text evidence="2">The sequence shown here is derived from an EMBL/GenBank/DDBJ whole genome shotgun (WGS) entry which is preliminary data.</text>
</comment>